<dbReference type="AlphaFoldDB" id="R0M2T2"/>
<reference evidence="2" key="1">
    <citation type="journal article" date="2013" name="Nat. Genet.">
        <title>The duck genome and transcriptome provide insight into an avian influenza virus reservoir species.</title>
        <authorList>
            <person name="Huang Y."/>
            <person name="Li Y."/>
            <person name="Burt D.W."/>
            <person name="Chen H."/>
            <person name="Zhang Y."/>
            <person name="Qian W."/>
            <person name="Kim H."/>
            <person name="Gan S."/>
            <person name="Zhao Y."/>
            <person name="Li J."/>
            <person name="Yi K."/>
            <person name="Feng H."/>
            <person name="Zhu P."/>
            <person name="Li B."/>
            <person name="Liu Q."/>
            <person name="Fairley S."/>
            <person name="Magor K.E."/>
            <person name="Du Z."/>
            <person name="Hu X."/>
            <person name="Goodman L."/>
            <person name="Tafer H."/>
            <person name="Vignal A."/>
            <person name="Lee T."/>
            <person name="Kim K.W."/>
            <person name="Sheng Z."/>
            <person name="An Y."/>
            <person name="Searle S."/>
            <person name="Herrero J."/>
            <person name="Groenen M.A."/>
            <person name="Crooijmans R.P."/>
            <person name="Faraut T."/>
            <person name="Cai Q."/>
            <person name="Webster R.G."/>
            <person name="Aldridge J.R."/>
            <person name="Warren W.C."/>
            <person name="Bartschat S."/>
            <person name="Kehr S."/>
            <person name="Marz M."/>
            <person name="Stadler P.F."/>
            <person name="Smith J."/>
            <person name="Kraus R.H."/>
            <person name="Zhao Y."/>
            <person name="Ren L."/>
            <person name="Fei J."/>
            <person name="Morisson M."/>
            <person name="Kaiser P."/>
            <person name="Griffin D.K."/>
            <person name="Rao M."/>
            <person name="Pitel F."/>
            <person name="Wang J."/>
            <person name="Li N."/>
        </authorList>
    </citation>
    <scope>NUCLEOTIDE SEQUENCE [LARGE SCALE GENOMIC DNA]</scope>
</reference>
<sequence>MGTLLPLFHLPTVKEHMILGYQAIAVGNKTSLNINCIQTGTSEFTSSLPQLEEGNAWFTSPTPAHTSEYGLELLANRKKAKLMPAEITTLQKVMPEILLCNAEIQNPHHLFLEKHGWDLRKSCREKKRVQQQHVSVMSVKAANCPTASSNARDIPSGHTVFLT</sequence>
<evidence type="ECO:0000313" key="1">
    <source>
        <dbReference type="EMBL" id="EOB08375.1"/>
    </source>
</evidence>
<dbReference type="EMBL" id="KB742451">
    <property type="protein sequence ID" value="EOB08375.1"/>
    <property type="molecule type" value="Genomic_DNA"/>
</dbReference>
<evidence type="ECO:0000313" key="2">
    <source>
        <dbReference type="Proteomes" id="UP000296049"/>
    </source>
</evidence>
<protein>
    <submittedName>
        <fullName evidence="1">Uncharacterized protein</fullName>
    </submittedName>
</protein>
<accession>R0M2T2</accession>
<gene>
    <name evidence="1" type="ORF">Anapl_07994</name>
</gene>
<keyword evidence="2" id="KW-1185">Reference proteome</keyword>
<organism evidence="1 2">
    <name type="scientific">Anas platyrhynchos</name>
    <name type="common">Mallard</name>
    <name type="synonym">Anas boschas</name>
    <dbReference type="NCBI Taxonomy" id="8839"/>
    <lineage>
        <taxon>Eukaryota</taxon>
        <taxon>Metazoa</taxon>
        <taxon>Chordata</taxon>
        <taxon>Craniata</taxon>
        <taxon>Vertebrata</taxon>
        <taxon>Euteleostomi</taxon>
        <taxon>Archelosauria</taxon>
        <taxon>Archosauria</taxon>
        <taxon>Dinosauria</taxon>
        <taxon>Saurischia</taxon>
        <taxon>Theropoda</taxon>
        <taxon>Coelurosauria</taxon>
        <taxon>Aves</taxon>
        <taxon>Neognathae</taxon>
        <taxon>Galloanserae</taxon>
        <taxon>Anseriformes</taxon>
        <taxon>Anatidae</taxon>
        <taxon>Anatinae</taxon>
        <taxon>Anas</taxon>
    </lineage>
</organism>
<name>R0M2T2_ANAPL</name>
<dbReference type="Proteomes" id="UP000296049">
    <property type="component" value="Unassembled WGS sequence"/>
</dbReference>
<proteinExistence type="predicted"/>